<gene>
    <name evidence="2" type="ORF">D2E26_0867</name>
</gene>
<feature type="compositionally biased region" description="Polar residues" evidence="1">
    <location>
        <begin position="1"/>
        <end position="12"/>
    </location>
</feature>
<reference evidence="2 3" key="1">
    <citation type="submission" date="2018-09" db="EMBL/GenBank/DDBJ databases">
        <title>Characterization of the phylogenetic diversity of five novel species belonging to the genus Bifidobacterium.</title>
        <authorList>
            <person name="Lugli G.A."/>
            <person name="Duranti S."/>
            <person name="Milani C."/>
        </authorList>
    </citation>
    <scope>NUCLEOTIDE SEQUENCE [LARGE SCALE GENOMIC DNA]</scope>
    <source>
        <strain evidence="2 3">2036B</strain>
    </source>
</reference>
<name>A0A430FPQ4_9BIFI</name>
<comment type="caution">
    <text evidence="2">The sequence shown here is derived from an EMBL/GenBank/DDBJ whole genome shotgun (WGS) entry which is preliminary data.</text>
</comment>
<evidence type="ECO:0000256" key="1">
    <source>
        <dbReference type="SAM" id="MobiDB-lite"/>
    </source>
</evidence>
<dbReference type="OrthoDB" id="10015932at2"/>
<feature type="region of interest" description="Disordered" evidence="1">
    <location>
        <begin position="1"/>
        <end position="29"/>
    </location>
</feature>
<evidence type="ECO:0000313" key="3">
    <source>
        <dbReference type="Proteomes" id="UP000287609"/>
    </source>
</evidence>
<organism evidence="2 3">
    <name type="scientific">Bifidobacterium dolichotidis</name>
    <dbReference type="NCBI Taxonomy" id="2306976"/>
    <lineage>
        <taxon>Bacteria</taxon>
        <taxon>Bacillati</taxon>
        <taxon>Actinomycetota</taxon>
        <taxon>Actinomycetes</taxon>
        <taxon>Bifidobacteriales</taxon>
        <taxon>Bifidobacteriaceae</taxon>
        <taxon>Bifidobacterium</taxon>
    </lineage>
</organism>
<dbReference type="AlphaFoldDB" id="A0A430FPQ4"/>
<dbReference type="RefSeq" id="WP_125963511.1">
    <property type="nucleotide sequence ID" value="NZ_QXGM01000002.1"/>
</dbReference>
<dbReference type="EMBL" id="QXGM01000002">
    <property type="protein sequence ID" value="RSX54813.1"/>
    <property type="molecule type" value="Genomic_DNA"/>
</dbReference>
<protein>
    <recommendedName>
        <fullName evidence="4">MarR family transcriptional regulator</fullName>
    </recommendedName>
</protein>
<accession>A0A430FPQ4</accession>
<sequence>MSDETVNSTNAMSETQSTETSTPEDPSMQTITIETPAGVMSNHEFGMVFAAAQGWAQLYMHALGKSSTEHLKSPIVQRVFAQLAMHSESDEVQTIESLSVQLPDEVEDIEPAVQTLQDLSLVEQRSSNNADGNAVVLTEQGTIEAQQYVARMLHSIGDYLRHMSSPGREWFVRVAEESLDMQHKYPAQ</sequence>
<keyword evidence="3" id="KW-1185">Reference proteome</keyword>
<evidence type="ECO:0008006" key="4">
    <source>
        <dbReference type="Google" id="ProtNLM"/>
    </source>
</evidence>
<dbReference type="Proteomes" id="UP000287609">
    <property type="component" value="Unassembled WGS sequence"/>
</dbReference>
<proteinExistence type="predicted"/>
<feature type="compositionally biased region" description="Low complexity" evidence="1">
    <location>
        <begin position="13"/>
        <end position="27"/>
    </location>
</feature>
<evidence type="ECO:0000313" key="2">
    <source>
        <dbReference type="EMBL" id="RSX54813.1"/>
    </source>
</evidence>